<dbReference type="InterPro" id="IPR011611">
    <property type="entry name" value="PfkB_dom"/>
</dbReference>
<dbReference type="EMBL" id="QEWP01000006">
    <property type="protein sequence ID" value="PWD99537.1"/>
    <property type="molecule type" value="Genomic_DNA"/>
</dbReference>
<dbReference type="GO" id="GO:0016301">
    <property type="term" value="F:kinase activity"/>
    <property type="evidence" value="ECO:0007669"/>
    <property type="project" value="UniProtKB-KW"/>
</dbReference>
<dbReference type="Gene3D" id="3.40.1190.20">
    <property type="match status" value="1"/>
</dbReference>
<evidence type="ECO:0000313" key="5">
    <source>
        <dbReference type="EMBL" id="PWD99537.1"/>
    </source>
</evidence>
<dbReference type="InterPro" id="IPR052700">
    <property type="entry name" value="Carb_kinase_PfkB-like"/>
</dbReference>
<dbReference type="InterPro" id="IPR002173">
    <property type="entry name" value="Carboh/pur_kinase_PfkB_CS"/>
</dbReference>
<name>A0A2U2B8Z5_9BACT</name>
<evidence type="ECO:0000256" key="2">
    <source>
        <dbReference type="ARBA" id="ARBA00022679"/>
    </source>
</evidence>
<feature type="domain" description="Carbohydrate kinase PfkB" evidence="4">
    <location>
        <begin position="56"/>
        <end position="308"/>
    </location>
</feature>
<dbReference type="OrthoDB" id="9813569at2"/>
<evidence type="ECO:0000256" key="1">
    <source>
        <dbReference type="ARBA" id="ARBA00010688"/>
    </source>
</evidence>
<sequence length="326" mass="35817">MSKVIGMGNALVDILTRLQDDTILSDLNYPKGSMQLVDVKEVGNVLLATRDFPRNQASGGSAANTIHGLANLGIETAFFGKVGKDEWGEFFRSDLENRNIKPLLLESPSESGRAFALISPDSERTFATFLGAAVELAHHEVHEDIFNGYSILHIEGYLVQNRELIRHALQLAKSKGLTVSLDLASFNVVEDNLDFLHEMVENYVDILFANEEEAKAFTGLEDEKALHKISDYCDLTILKLGKKGSMIKRHDEVVQVSAIEVESLDTTGAGDLYASGFLFGMIHGLSIEKCGQIGSLLAGKVIEVIGPKMDDETWDTINKQVKAMMN</sequence>
<evidence type="ECO:0000256" key="3">
    <source>
        <dbReference type="ARBA" id="ARBA00022777"/>
    </source>
</evidence>
<dbReference type="PANTHER" id="PTHR43320:SF3">
    <property type="entry name" value="CARBOHYDRATE KINASE PFKB DOMAIN-CONTAINING PROTEIN"/>
    <property type="match status" value="1"/>
</dbReference>
<dbReference type="Proteomes" id="UP000244956">
    <property type="component" value="Unassembled WGS sequence"/>
</dbReference>
<dbReference type="RefSeq" id="WP_109264078.1">
    <property type="nucleotide sequence ID" value="NZ_QEWP01000006.1"/>
</dbReference>
<dbReference type="AlphaFoldDB" id="A0A2U2B8Z5"/>
<proteinExistence type="inferred from homology"/>
<dbReference type="InterPro" id="IPR029056">
    <property type="entry name" value="Ribokinase-like"/>
</dbReference>
<comment type="caution">
    <text evidence="5">The sequence shown here is derived from an EMBL/GenBank/DDBJ whole genome shotgun (WGS) entry which is preliminary data.</text>
</comment>
<protein>
    <submittedName>
        <fullName evidence="5">Adenosine kinase</fullName>
    </submittedName>
</protein>
<keyword evidence="2" id="KW-0808">Transferase</keyword>
<dbReference type="Pfam" id="PF00294">
    <property type="entry name" value="PfkB"/>
    <property type="match status" value="1"/>
</dbReference>
<gene>
    <name evidence="5" type="ORF">DDZ16_08760</name>
</gene>
<dbReference type="CDD" id="cd01168">
    <property type="entry name" value="adenosine_kinase"/>
    <property type="match status" value="1"/>
</dbReference>
<dbReference type="PANTHER" id="PTHR43320">
    <property type="entry name" value="SUGAR KINASE"/>
    <property type="match status" value="1"/>
</dbReference>
<dbReference type="SUPFAM" id="SSF53613">
    <property type="entry name" value="Ribokinase-like"/>
    <property type="match status" value="1"/>
</dbReference>
<keyword evidence="3 5" id="KW-0418">Kinase</keyword>
<organism evidence="5 6">
    <name type="scientific">Marinilabilia rubra</name>
    <dbReference type="NCBI Taxonomy" id="2162893"/>
    <lineage>
        <taxon>Bacteria</taxon>
        <taxon>Pseudomonadati</taxon>
        <taxon>Bacteroidota</taxon>
        <taxon>Bacteroidia</taxon>
        <taxon>Marinilabiliales</taxon>
        <taxon>Marinilabiliaceae</taxon>
        <taxon>Marinilabilia</taxon>
    </lineage>
</organism>
<keyword evidence="6" id="KW-1185">Reference proteome</keyword>
<dbReference type="PROSITE" id="PS00584">
    <property type="entry name" value="PFKB_KINASES_2"/>
    <property type="match status" value="1"/>
</dbReference>
<reference evidence="5 6" key="1">
    <citation type="submission" date="2018-05" db="EMBL/GenBank/DDBJ databases">
        <title>Marinilabilia rubrum sp. nov., isolated from saltern sediment.</title>
        <authorList>
            <person name="Zhang R."/>
        </authorList>
    </citation>
    <scope>NUCLEOTIDE SEQUENCE [LARGE SCALE GENOMIC DNA]</scope>
    <source>
        <strain evidence="5 6">WTE16</strain>
    </source>
</reference>
<accession>A0A2U2B8Z5</accession>
<comment type="similarity">
    <text evidence="1">Belongs to the carbohydrate kinase PfkB family.</text>
</comment>
<evidence type="ECO:0000313" key="6">
    <source>
        <dbReference type="Proteomes" id="UP000244956"/>
    </source>
</evidence>
<evidence type="ECO:0000259" key="4">
    <source>
        <dbReference type="Pfam" id="PF00294"/>
    </source>
</evidence>